<keyword evidence="6" id="KW-1185">Reference proteome</keyword>
<dbReference type="Pfam" id="PF17159">
    <property type="entry name" value="MASE3"/>
    <property type="match status" value="1"/>
</dbReference>
<dbReference type="PROSITE" id="PS51257">
    <property type="entry name" value="PROKAR_LIPOPROTEIN"/>
    <property type="match status" value="1"/>
</dbReference>
<feature type="transmembrane region" description="Helical" evidence="1">
    <location>
        <begin position="116"/>
        <end position="133"/>
    </location>
</feature>
<dbReference type="Gene3D" id="3.30.450.20">
    <property type="entry name" value="PAS domain"/>
    <property type="match status" value="2"/>
</dbReference>
<dbReference type="InterPro" id="IPR003607">
    <property type="entry name" value="HD/PDEase_dom"/>
</dbReference>
<reference evidence="3 6" key="1">
    <citation type="submission" date="2018-04" db="EMBL/GenBank/DDBJ databases">
        <title>Whole genome sequence comparison of clinical and drinking water Legionella pneumophila isolates associated with the Flint Water Crisis.</title>
        <authorList>
            <person name="Garner E."/>
            <person name="Brown C."/>
            <person name="Schwake O."/>
            <person name="Coil D."/>
            <person name="Jospin G."/>
            <person name="Eisen J."/>
            <person name="Edwards M."/>
            <person name="Pruden A."/>
        </authorList>
    </citation>
    <scope>NUCLEOTIDE SEQUENCE [LARGE SCALE GENOMIC DNA]</scope>
    <source>
        <strain evidence="3 6">Genessee03</strain>
    </source>
</reference>
<feature type="transmembrane region" description="Helical" evidence="1">
    <location>
        <begin position="206"/>
        <end position="226"/>
    </location>
</feature>
<evidence type="ECO:0000313" key="7">
    <source>
        <dbReference type="Proteomes" id="UP000270757"/>
    </source>
</evidence>
<keyword evidence="1" id="KW-1133">Transmembrane helix</keyword>
<dbReference type="SMART" id="SM00091">
    <property type="entry name" value="PAS"/>
    <property type="match status" value="2"/>
</dbReference>
<evidence type="ECO:0000313" key="4">
    <source>
        <dbReference type="EMBL" id="RJT45222.1"/>
    </source>
</evidence>
<dbReference type="SUPFAM" id="SSF109604">
    <property type="entry name" value="HD-domain/PDEase-like"/>
    <property type="match status" value="1"/>
</dbReference>
<feature type="transmembrane region" description="Helical" evidence="1">
    <location>
        <begin position="140"/>
        <end position="158"/>
    </location>
</feature>
<dbReference type="Gene3D" id="1.10.3210.10">
    <property type="entry name" value="Hypothetical protein af1432"/>
    <property type="match status" value="1"/>
</dbReference>
<feature type="domain" description="HD-GYP" evidence="2">
    <location>
        <begin position="650"/>
        <end position="845"/>
    </location>
</feature>
<name>A0A3A5LFV9_9GAMM</name>
<reference evidence="4 7" key="3">
    <citation type="submission" date="2018-09" db="EMBL/GenBank/DDBJ databases">
        <title>Draft genome sequences of Legionella taurinensis isolated from water samples.</title>
        <authorList>
            <person name="Chakeri A."/>
            <person name="Allerberger F."/>
            <person name="Kundi M."/>
            <person name="Ruppitsch W."/>
            <person name="Schmid D."/>
        </authorList>
    </citation>
    <scope>NUCLEOTIDE SEQUENCE [LARGE SCALE GENOMIC DNA]</scope>
    <source>
        <strain evidence="4 7">4570-18-6</strain>
    </source>
</reference>
<dbReference type="Proteomes" id="UP000306421">
    <property type="component" value="Unassembled WGS sequence"/>
</dbReference>
<sequence>MDDLGKVAYFGNTAGWALALKAFLPPAFLSLACIIVGHYAGFLAFHTLAELIAIIISLIAMTVAVTSTRFTKNQFVVVISLTGGWCACLDIAHLLVYQGMSLIPSTGGNESTQLWISARFIQALSFVAATYFFRHLIRVWIFNLTLFILISLVFSAVFSGYFPQTFIDGYGVTPFKTYSEWVIILVLCVGWRLLWKNRNLLTKTTLFYLSMSIVTMIITEIALSQYTSLFGIENSIGHTSRIFTYWFIYVALVIQTLTNPFSLLAQAANTYDHIPDATLIVQPDGNICQANHAAGLMKAMPAETLVGKASHALFHHKGIPQAHCPVCSQLPHTQNPFATAIETSEGFWVECSLSPIHSEFFPDAWVQVIRDITPRKQLELKQSHLTQALGERIKELQCLYRISEYSGRQALNIEEFFAETARQLPLAFQFPELMVANIESIWGRFSSNQDKVFVSEPLIKAFQIDSKSSVRIEVGYHHLPSPSPDALFLPEEAALLDSVATIIANTVERVLYIQQISMSRASEKNFQAFIEKAGIGVYVRNKEKFLYVNPRFCEIVGQSKESLLNTGLPDLVKDQPARALILKHWALLDQGQTNLTYTLPYLRQDGVTVTLRVDVTTISWLGNFQYLSLVQDISEIQLARKKIEDYVAQLERAIKGTFRAVSNMVEFRDPYTAGHEYRVGLIAKAIGQELGWPPARCSSLELMGLVHDIGKIAIPAEILVKPSKLTLIEMELIKSHSKSGYDILKDVHLDAPVAEVILQHHERLDGSGYPRGLKGDDILPETRVISVADVLEAMSSHRPYRPALGIEAAAAEIQRGRGLQYDADVVDAALKLIHDNRLPLHETQPTSPD</sequence>
<dbReference type="InterPro" id="IPR035965">
    <property type="entry name" value="PAS-like_dom_sf"/>
</dbReference>
<organism evidence="4 7">
    <name type="scientific">Legionella taurinensis</name>
    <dbReference type="NCBI Taxonomy" id="70611"/>
    <lineage>
        <taxon>Bacteria</taxon>
        <taxon>Pseudomonadati</taxon>
        <taxon>Pseudomonadota</taxon>
        <taxon>Gammaproteobacteria</taxon>
        <taxon>Legionellales</taxon>
        <taxon>Legionellaceae</taxon>
        <taxon>Legionella</taxon>
    </lineage>
</organism>
<dbReference type="InterPro" id="IPR013656">
    <property type="entry name" value="PAS_4"/>
</dbReference>
<dbReference type="Pfam" id="PF13487">
    <property type="entry name" value="HD_5"/>
    <property type="match status" value="1"/>
</dbReference>
<dbReference type="PANTHER" id="PTHR43155">
    <property type="entry name" value="CYCLIC DI-GMP PHOSPHODIESTERASE PA4108-RELATED"/>
    <property type="match status" value="1"/>
</dbReference>
<dbReference type="AlphaFoldDB" id="A0A3A5LFV9"/>
<dbReference type="CDD" id="cd00130">
    <property type="entry name" value="PAS"/>
    <property type="match status" value="2"/>
</dbReference>
<comment type="caution">
    <text evidence="4">The sequence shown here is derived from an EMBL/GenBank/DDBJ whole genome shotgun (WGS) entry which is preliminary data.</text>
</comment>
<dbReference type="SUPFAM" id="SSF55785">
    <property type="entry name" value="PYP-like sensor domain (PAS domain)"/>
    <property type="match status" value="2"/>
</dbReference>
<dbReference type="InterPro" id="IPR033425">
    <property type="entry name" value="MASE3"/>
</dbReference>
<dbReference type="CDD" id="cd00077">
    <property type="entry name" value="HDc"/>
    <property type="match status" value="1"/>
</dbReference>
<dbReference type="Proteomes" id="UP000270757">
    <property type="component" value="Unassembled WGS sequence"/>
</dbReference>
<evidence type="ECO:0000313" key="6">
    <source>
        <dbReference type="Proteomes" id="UP000251035"/>
    </source>
</evidence>
<evidence type="ECO:0000259" key="2">
    <source>
        <dbReference type="PROSITE" id="PS51832"/>
    </source>
</evidence>
<evidence type="ECO:0000313" key="8">
    <source>
        <dbReference type="Proteomes" id="UP000306421"/>
    </source>
</evidence>
<dbReference type="EMBL" id="QZWB01000012">
    <property type="protein sequence ID" value="RJT45222.1"/>
    <property type="molecule type" value="Genomic_DNA"/>
</dbReference>
<keyword evidence="1" id="KW-0472">Membrane</keyword>
<dbReference type="PROSITE" id="PS51832">
    <property type="entry name" value="HD_GYP"/>
    <property type="match status" value="1"/>
</dbReference>
<dbReference type="Proteomes" id="UP000251035">
    <property type="component" value="Unassembled WGS sequence"/>
</dbReference>
<proteinExistence type="predicted"/>
<keyword evidence="1" id="KW-0812">Transmembrane</keyword>
<dbReference type="InterPro" id="IPR037522">
    <property type="entry name" value="HD_GYP_dom"/>
</dbReference>
<accession>A0A3A5LFV9</accession>
<dbReference type="OrthoDB" id="9802066at2"/>
<dbReference type="SMART" id="SM00471">
    <property type="entry name" value="HDc"/>
    <property type="match status" value="1"/>
</dbReference>
<feature type="transmembrane region" description="Helical" evidence="1">
    <location>
        <begin position="75"/>
        <end position="96"/>
    </location>
</feature>
<reference evidence="5 8" key="2">
    <citation type="submission" date="2018-04" db="EMBL/GenBank/DDBJ databases">
        <title>Whole genome sequence comparison of clinical and drinking water Legionella pneumophila isolates.</title>
        <authorList>
            <person name="Garner E."/>
        </authorList>
    </citation>
    <scope>NUCLEOTIDE SEQUENCE [LARGE SCALE GENOMIC DNA]</scope>
    <source>
        <strain evidence="5 8">WH02</strain>
    </source>
</reference>
<evidence type="ECO:0000313" key="3">
    <source>
        <dbReference type="EMBL" id="PUT46476.1"/>
    </source>
</evidence>
<dbReference type="NCBIfam" id="TIGR00229">
    <property type="entry name" value="sensory_box"/>
    <property type="match status" value="2"/>
</dbReference>
<dbReference type="PANTHER" id="PTHR43155:SF2">
    <property type="entry name" value="CYCLIC DI-GMP PHOSPHODIESTERASE PA4108"/>
    <property type="match status" value="1"/>
</dbReference>
<dbReference type="EMBL" id="QFGG01000011">
    <property type="protein sequence ID" value="TID40716.1"/>
    <property type="molecule type" value="Genomic_DNA"/>
</dbReference>
<dbReference type="Pfam" id="PF13188">
    <property type="entry name" value="PAS_8"/>
    <property type="match status" value="1"/>
</dbReference>
<evidence type="ECO:0000313" key="5">
    <source>
        <dbReference type="EMBL" id="TID40716.1"/>
    </source>
</evidence>
<gene>
    <name evidence="4" type="ORF">D6J04_10950</name>
    <name evidence="3" type="ORF">DB745_10225</name>
    <name evidence="5" type="ORF">DIZ81_11335</name>
</gene>
<dbReference type="EMBL" id="QCXM01000010">
    <property type="protein sequence ID" value="PUT46476.1"/>
    <property type="molecule type" value="Genomic_DNA"/>
</dbReference>
<evidence type="ECO:0000256" key="1">
    <source>
        <dbReference type="SAM" id="Phobius"/>
    </source>
</evidence>
<dbReference type="GeneID" id="48948256"/>
<dbReference type="Pfam" id="PF08448">
    <property type="entry name" value="PAS_4"/>
    <property type="match status" value="1"/>
</dbReference>
<dbReference type="GO" id="GO:0008081">
    <property type="term" value="F:phosphoric diester hydrolase activity"/>
    <property type="evidence" value="ECO:0007669"/>
    <property type="project" value="UniProtKB-ARBA"/>
</dbReference>
<feature type="transmembrane region" description="Helical" evidence="1">
    <location>
        <begin position="178"/>
        <end position="194"/>
    </location>
</feature>
<dbReference type="RefSeq" id="WP_108294179.1">
    <property type="nucleotide sequence ID" value="NZ_CAAAIR010000012.1"/>
</dbReference>
<dbReference type="InterPro" id="IPR000014">
    <property type="entry name" value="PAS"/>
</dbReference>
<protein>
    <submittedName>
        <fullName evidence="4">PAS domain S-box protein</fullName>
    </submittedName>
    <submittedName>
        <fullName evidence="3">Sensory protein (PAS domain)</fullName>
    </submittedName>
</protein>